<dbReference type="AlphaFoldDB" id="A0A6I9PMH3"/>
<dbReference type="Proteomes" id="UP000504611">
    <property type="component" value="Unplaced"/>
</dbReference>
<dbReference type="CTD" id="222255"/>
<evidence type="ECO:0000259" key="2">
    <source>
        <dbReference type="PROSITE" id="PS51505"/>
    </source>
</evidence>
<accession>A0A6I9PMH3</accession>
<feature type="compositionally biased region" description="Basic and acidic residues" evidence="1">
    <location>
        <begin position="362"/>
        <end position="371"/>
    </location>
</feature>
<feature type="domain" description="SCA7" evidence="2">
    <location>
        <begin position="181"/>
        <end position="248"/>
    </location>
</feature>
<dbReference type="Pfam" id="PF08313">
    <property type="entry name" value="SCA7"/>
    <property type="match status" value="1"/>
</dbReference>
<feature type="region of interest" description="Disordered" evidence="1">
    <location>
        <begin position="294"/>
        <end position="336"/>
    </location>
</feature>
<dbReference type="KEGG" id="ncc:104961718"/>
<feature type="compositionally biased region" description="Polar residues" evidence="1">
    <location>
        <begin position="389"/>
        <end position="399"/>
    </location>
</feature>
<dbReference type="Gene3D" id="6.10.140.670">
    <property type="match status" value="1"/>
</dbReference>
<sequence>MKPKAPAVTPTVVPSPGDTLAFRVPKEYPHSRFSKAPLAVYPPKGARNKTCVSLPVVSLEKIPCLSWGDPSSHVRLTSPSSSSPSHLPPPASQRSSEKLTNGRGPPTPRSTPSPSSSADRRPSPARSPLDRRLPSTPSPSPLDRKPPPSPAPSQRSAALPVTSLLEKKQQNGTKTPSRSQKRLSGRVFDPNKHCGVQDPETKRPCTRSLTCKTHSLTHRRAVSGRGKHFDVLLAEHKGRAKLTQGAKEKDASQGRKEGSLTPQETASPSRPHCTNGRTLSMLKLRLANAHIPSFRKVPPAPESLLSLSSSGTSPVSSQPSPSSVPLPPLSHIPPSASTVGALNLRVAPVRARNGTHKAPPRSSKDTEDSGAKRRKNASSFFPTVDNLRRNGSSHHPTLQSSGASAAGRKKGLGRGGMWSGGEDWLSRDDGSESYNSHSSGELGSVPDSPSRESPSAPPHPPAPPSGPLPYVGGAEGRKRRSPSSFKAKASKLSRPGGMESLFGSDSVGILASGPESPRQANMHH</sequence>
<reference evidence="4" key="1">
    <citation type="submission" date="2025-08" db="UniProtKB">
        <authorList>
            <consortium name="RefSeq"/>
        </authorList>
    </citation>
    <scope>IDENTIFICATION</scope>
    <source>
        <tissue evidence="4">Muscle</tissue>
    </source>
</reference>
<feature type="region of interest" description="Disordered" evidence="1">
    <location>
        <begin position="240"/>
        <end position="276"/>
    </location>
</feature>
<dbReference type="InterPro" id="IPR013243">
    <property type="entry name" value="SCA7_dom"/>
</dbReference>
<dbReference type="PROSITE" id="PS51505">
    <property type="entry name" value="SCA7"/>
    <property type="match status" value="1"/>
</dbReference>
<evidence type="ECO:0000256" key="1">
    <source>
        <dbReference type="SAM" id="MobiDB-lite"/>
    </source>
</evidence>
<feature type="compositionally biased region" description="Basic and acidic residues" evidence="1">
    <location>
        <begin position="118"/>
        <end position="133"/>
    </location>
</feature>
<dbReference type="OrthoDB" id="21678at2759"/>
<protein>
    <submittedName>
        <fullName evidence="4">Serine/arginine repetitive matrix protein 1</fullName>
    </submittedName>
</protein>
<feature type="compositionally biased region" description="Low complexity" evidence="1">
    <location>
        <begin position="70"/>
        <end position="85"/>
    </location>
</feature>
<dbReference type="InterPro" id="IPR052237">
    <property type="entry name" value="Ataxin-7-like_regulator"/>
</dbReference>
<feature type="region of interest" description="Disordered" evidence="1">
    <location>
        <begin position="350"/>
        <end position="524"/>
    </location>
</feature>
<feature type="compositionally biased region" description="Polar residues" evidence="1">
    <location>
        <begin position="432"/>
        <end position="441"/>
    </location>
</feature>
<evidence type="ECO:0000313" key="4">
    <source>
        <dbReference type="RefSeq" id="XP_010788353.1"/>
    </source>
</evidence>
<feature type="compositionally biased region" description="Pro residues" evidence="1">
    <location>
        <begin position="455"/>
        <end position="467"/>
    </location>
</feature>
<proteinExistence type="predicted"/>
<name>A0A6I9PMH3_9TELE</name>
<feature type="compositionally biased region" description="Basic and acidic residues" evidence="1">
    <location>
        <begin position="246"/>
        <end position="258"/>
    </location>
</feature>
<feature type="compositionally biased region" description="Low complexity" evidence="1">
    <location>
        <begin position="302"/>
        <end position="321"/>
    </location>
</feature>
<feature type="region of interest" description="Disordered" evidence="1">
    <location>
        <begin position="67"/>
        <end position="206"/>
    </location>
</feature>
<feature type="compositionally biased region" description="Pro residues" evidence="1">
    <location>
        <begin position="322"/>
        <end position="331"/>
    </location>
</feature>
<gene>
    <name evidence="4" type="primary">atxn7l1</name>
</gene>
<evidence type="ECO:0000313" key="3">
    <source>
        <dbReference type="Proteomes" id="UP000504611"/>
    </source>
</evidence>
<organism evidence="3 4">
    <name type="scientific">Notothenia coriiceps</name>
    <name type="common">black rockcod</name>
    <dbReference type="NCBI Taxonomy" id="8208"/>
    <lineage>
        <taxon>Eukaryota</taxon>
        <taxon>Metazoa</taxon>
        <taxon>Chordata</taxon>
        <taxon>Craniata</taxon>
        <taxon>Vertebrata</taxon>
        <taxon>Euteleostomi</taxon>
        <taxon>Actinopterygii</taxon>
        <taxon>Neopterygii</taxon>
        <taxon>Teleostei</taxon>
        <taxon>Neoteleostei</taxon>
        <taxon>Acanthomorphata</taxon>
        <taxon>Eupercaria</taxon>
        <taxon>Perciformes</taxon>
        <taxon>Notothenioidei</taxon>
        <taxon>Nototheniidae</taxon>
        <taxon>Notothenia</taxon>
    </lineage>
</organism>
<dbReference type="PANTHER" id="PTHR15117:SF9">
    <property type="entry name" value="ATAXIN-7-LIKE PROTEIN 1"/>
    <property type="match status" value="1"/>
</dbReference>
<dbReference type="PANTHER" id="PTHR15117">
    <property type="entry name" value="ATAXIN 7 RELATED"/>
    <property type="match status" value="1"/>
</dbReference>
<dbReference type="RefSeq" id="XP_010788353.1">
    <property type="nucleotide sequence ID" value="XM_010790051.1"/>
</dbReference>
<keyword evidence="3" id="KW-1185">Reference proteome</keyword>